<feature type="region of interest" description="Disordered" evidence="1">
    <location>
        <begin position="291"/>
        <end position="320"/>
    </location>
</feature>
<protein>
    <recommendedName>
        <fullName evidence="3">Transcobalamin-like C-terminal domain-containing protein</fullName>
    </recommendedName>
</protein>
<dbReference type="Pfam" id="PF14478">
    <property type="entry name" value="DUF4430"/>
    <property type="match status" value="1"/>
</dbReference>
<dbReference type="EMBL" id="LCAV01000020">
    <property type="protein sequence ID" value="KKR98141.1"/>
    <property type="molecule type" value="Genomic_DNA"/>
</dbReference>
<dbReference type="STRING" id="1619048.UU49_C0020G0005"/>
<evidence type="ECO:0000259" key="3">
    <source>
        <dbReference type="Pfam" id="PF14478"/>
    </source>
</evidence>
<dbReference type="CDD" id="cd00688">
    <property type="entry name" value="ISOPREN_C2_like"/>
    <property type="match status" value="1"/>
</dbReference>
<name>A0A0G0VES7_9BACT</name>
<feature type="domain" description="Transcobalamin-like C-terminal" evidence="3">
    <location>
        <begin position="156"/>
        <end position="186"/>
    </location>
</feature>
<keyword evidence="2" id="KW-0812">Transmembrane</keyword>
<comment type="caution">
    <text evidence="4">The sequence shown here is derived from an EMBL/GenBank/DDBJ whole genome shotgun (WGS) entry which is preliminary data.</text>
</comment>
<proteinExistence type="predicted"/>
<sequence>MMLSLGAMNKVYFKFFLPILIVAATFFLISTTQAEETTSTPEIIIPEITETPTSTATSTLETTDDPGLSVNFFLRYQNDFLFSKAVTSTATSTLYDTTGVNHAVNASSSPLTILADADAFSDNFSISQLDYYDAYQSFYLNCIIITSPTSTSACGNWNYSVNGSYPSIGMDSYSLQNNDTVYIYFGDSWKITASTSTFPINTTTTLQTWRYNYDDLDDEWTPDPNDTVDISVPNPNPTGWWDTTVTTTTLATNASGTIEYSFSTTGTYFAKITSTDYSKWSWPITLTVLPAPETPTSTATSTPETDTNTGGGGGGGGGSSTPIPTISSDVIATKAQSILNFLKTQQNADGKIIDAGTTDWAIMSFGANNQYADEITASSTSLLNFAKGYNFTDESDLLNLCASYPRHVLAFLASGMAGSDTLIQNLIAKIKSEECYKNNKFGLNGINDDVFVLFALLAADTPASEPIVSDILAAIIADQTADGAFTWAGWASSDITGAAVNALQYAKNKGASIDQNIFTKAKAYLKSQQLADGGWGFGISDALTTGWAMMGINSLGEEQTDWTNSQNKNPWSVLTEQLKTNGYYEPSWAPDTVDWFGTKHAVLALLGKSWPIILTPKPQPVATPANSGGGGGGVGSFLSIPIEIASSTTSSTMPVAATSTPAVASSTLPIILEILPTPTSSTNEIFENTLPPISISDIIKPLLLNPILAEPVPVEITETLAESESTTNITENPPETASPLAPLEKKAATTTATGSAILFVGTTLFLFGRLLLTFI</sequence>
<accession>A0A0G0VES7</accession>
<evidence type="ECO:0000313" key="4">
    <source>
        <dbReference type="EMBL" id="KKR98141.1"/>
    </source>
</evidence>
<dbReference type="SUPFAM" id="SSF48239">
    <property type="entry name" value="Terpenoid cyclases/Protein prenyltransferases"/>
    <property type="match status" value="1"/>
</dbReference>
<organism evidence="4 5">
    <name type="scientific">Candidatus Magasanikbacteria bacterium GW2011_GWC2_41_17</name>
    <dbReference type="NCBI Taxonomy" id="1619048"/>
    <lineage>
        <taxon>Bacteria</taxon>
        <taxon>Candidatus Magasanikiibacteriota</taxon>
    </lineage>
</organism>
<keyword evidence="2" id="KW-1133">Transmembrane helix</keyword>
<evidence type="ECO:0000313" key="5">
    <source>
        <dbReference type="Proteomes" id="UP000034108"/>
    </source>
</evidence>
<feature type="compositionally biased region" description="Low complexity" evidence="1">
    <location>
        <begin position="291"/>
        <end position="305"/>
    </location>
</feature>
<reference evidence="4 5" key="1">
    <citation type="journal article" date="2015" name="Nature">
        <title>rRNA introns, odd ribosomes, and small enigmatic genomes across a large radiation of phyla.</title>
        <authorList>
            <person name="Brown C.T."/>
            <person name="Hug L.A."/>
            <person name="Thomas B.C."/>
            <person name="Sharon I."/>
            <person name="Castelle C.J."/>
            <person name="Singh A."/>
            <person name="Wilkins M.J."/>
            <person name="Williams K.H."/>
            <person name="Banfield J.F."/>
        </authorList>
    </citation>
    <scope>NUCLEOTIDE SEQUENCE [LARGE SCALE GENOMIC DNA]</scope>
</reference>
<evidence type="ECO:0000256" key="2">
    <source>
        <dbReference type="SAM" id="Phobius"/>
    </source>
</evidence>
<feature type="region of interest" description="Disordered" evidence="1">
    <location>
        <begin position="721"/>
        <end position="741"/>
    </location>
</feature>
<feature type="transmembrane region" description="Helical" evidence="2">
    <location>
        <begin position="752"/>
        <end position="772"/>
    </location>
</feature>
<gene>
    <name evidence="4" type="ORF">UU49_C0020G0005</name>
</gene>
<dbReference type="InterPro" id="IPR008930">
    <property type="entry name" value="Terpenoid_cyclase/PrenylTrfase"/>
</dbReference>
<evidence type="ECO:0000256" key="1">
    <source>
        <dbReference type="SAM" id="MobiDB-lite"/>
    </source>
</evidence>
<keyword evidence="2" id="KW-0472">Membrane</keyword>
<feature type="compositionally biased region" description="Gly residues" evidence="1">
    <location>
        <begin position="309"/>
        <end position="319"/>
    </location>
</feature>
<dbReference type="Gene3D" id="1.50.10.20">
    <property type="match status" value="1"/>
</dbReference>
<dbReference type="InterPro" id="IPR027954">
    <property type="entry name" value="Transcobalamin-like_C"/>
</dbReference>
<dbReference type="AlphaFoldDB" id="A0A0G0VES7"/>
<dbReference type="Proteomes" id="UP000034108">
    <property type="component" value="Unassembled WGS sequence"/>
</dbReference>
<feature type="compositionally biased region" description="Polar residues" evidence="1">
    <location>
        <begin position="721"/>
        <end position="735"/>
    </location>
</feature>